<feature type="domain" description="Globin" evidence="19">
    <location>
        <begin position="1"/>
        <end position="138"/>
    </location>
</feature>
<keyword evidence="7 18" id="KW-0285">Flavoprotein</keyword>
<dbReference type="PRINTS" id="PR00371">
    <property type="entry name" value="FPNCR"/>
</dbReference>
<dbReference type="InterPro" id="IPR008333">
    <property type="entry name" value="Cbr1-like_FAD-bd_dom"/>
</dbReference>
<evidence type="ECO:0000256" key="12">
    <source>
        <dbReference type="ARBA" id="ARBA00023004"/>
    </source>
</evidence>
<keyword evidence="13 18" id="KW-0520">NAD</keyword>
<comment type="catalytic activity">
    <reaction evidence="16 18">
        <text>2 nitric oxide + NADH + 2 O2 = 2 nitrate + NAD(+) + H(+)</text>
        <dbReference type="Rhea" id="RHEA:19469"/>
        <dbReference type="ChEBI" id="CHEBI:15378"/>
        <dbReference type="ChEBI" id="CHEBI:15379"/>
        <dbReference type="ChEBI" id="CHEBI:16480"/>
        <dbReference type="ChEBI" id="CHEBI:17632"/>
        <dbReference type="ChEBI" id="CHEBI:57540"/>
        <dbReference type="ChEBI" id="CHEBI:57945"/>
        <dbReference type="EC" id="1.14.12.17"/>
    </reaction>
</comment>
<feature type="site" description="Involved in heme-bound ligand stabilization and O-O bond activation" evidence="18">
    <location>
        <position position="29"/>
    </location>
</feature>
<dbReference type="GO" id="GO:0071500">
    <property type="term" value="P:cellular response to nitrosative stress"/>
    <property type="evidence" value="ECO:0007669"/>
    <property type="project" value="TreeGrafter"/>
</dbReference>
<comment type="function">
    <text evidence="14 18">Is involved in NO detoxification in an aerobic process, termed nitric oxide dioxygenase (NOD) reaction that utilizes O(2) and NAD(P)H to convert NO to nitrate, which protects the bacterium from various noxious nitrogen compounds. Therefore, plays a central role in the inducible response to nitrosative stress.</text>
</comment>
<dbReference type="FunFam" id="3.40.50.80:FF:000010">
    <property type="entry name" value="Flavohemoprotein"/>
    <property type="match status" value="1"/>
</dbReference>
<dbReference type="InterPro" id="IPR017927">
    <property type="entry name" value="FAD-bd_FR_type"/>
</dbReference>
<comment type="similarity">
    <text evidence="2 18">Belongs to the globin family. Two-domain flavohemoproteins subfamily.</text>
</comment>
<keyword evidence="12 18" id="KW-0408">Iron</keyword>
<dbReference type="HAMAP" id="MF_01252">
    <property type="entry name" value="Hmp"/>
    <property type="match status" value="1"/>
</dbReference>
<dbReference type="InterPro" id="IPR001709">
    <property type="entry name" value="Flavoprot_Pyr_Nucl_cyt_Rdtase"/>
</dbReference>
<dbReference type="GO" id="GO:0009636">
    <property type="term" value="P:response to toxic substance"/>
    <property type="evidence" value="ECO:0007669"/>
    <property type="project" value="UniProtKB-KW"/>
</dbReference>
<feature type="binding site" evidence="18">
    <location>
        <begin position="273"/>
        <end position="278"/>
    </location>
    <ligand>
        <name>NADP(+)</name>
        <dbReference type="ChEBI" id="CHEBI:58349"/>
    </ligand>
</feature>
<keyword evidence="5 18" id="KW-0349">Heme</keyword>
<name>A0A5B7YIT8_9ALTE</name>
<feature type="active site" description="Charge relay system" evidence="18">
    <location>
        <position position="95"/>
    </location>
</feature>
<keyword evidence="9 18" id="KW-0274">FAD</keyword>
<dbReference type="AlphaFoldDB" id="A0A5B7YIT8"/>
<dbReference type="GO" id="GO:0020037">
    <property type="term" value="F:heme binding"/>
    <property type="evidence" value="ECO:0007669"/>
    <property type="project" value="InterPro"/>
</dbReference>
<evidence type="ECO:0000256" key="14">
    <source>
        <dbReference type="ARBA" id="ARBA00025094"/>
    </source>
</evidence>
<evidence type="ECO:0000313" key="22">
    <source>
        <dbReference type="Proteomes" id="UP000304912"/>
    </source>
</evidence>
<comment type="similarity">
    <text evidence="1 18">In the C-terminal section; belongs to the flavoprotein pyridine nucleotide cytochrome reductase family.</text>
</comment>
<evidence type="ECO:0000256" key="16">
    <source>
        <dbReference type="ARBA" id="ARBA00048649"/>
    </source>
</evidence>
<dbReference type="PRINTS" id="PR00410">
    <property type="entry name" value="PHEHYDRXLASE"/>
</dbReference>
<protein>
    <recommendedName>
        <fullName evidence="18">Flavohemoprotein</fullName>
    </recommendedName>
    <alternativeName>
        <fullName evidence="18">Flavohemoglobin</fullName>
    </alternativeName>
    <alternativeName>
        <fullName evidence="18">Hemoglobin-like protein</fullName>
    </alternativeName>
    <alternativeName>
        <fullName evidence="18">Nitric oxide dioxygenase</fullName>
        <shortName evidence="18">NO oxygenase</shortName>
        <shortName evidence="18">NOD</shortName>
        <ecNumber evidence="18">1.14.12.17</ecNumber>
    </alternativeName>
</protein>
<dbReference type="SUPFAM" id="SSF63380">
    <property type="entry name" value="Riboflavin synthase domain-like"/>
    <property type="match status" value="1"/>
</dbReference>
<feature type="site" description="Influences the redox potential of the prosthetic heme and FAD groups" evidence="18">
    <location>
        <position position="84"/>
    </location>
</feature>
<dbReference type="GO" id="GO:0019825">
    <property type="term" value="F:oxygen binding"/>
    <property type="evidence" value="ECO:0007669"/>
    <property type="project" value="InterPro"/>
</dbReference>
<dbReference type="GO" id="GO:0005344">
    <property type="term" value="F:oxygen carrier activity"/>
    <property type="evidence" value="ECO:0007669"/>
    <property type="project" value="UniProtKB-UniRule"/>
</dbReference>
<keyword evidence="21" id="KW-0614">Plasmid</keyword>
<dbReference type="InterPro" id="IPR009050">
    <property type="entry name" value="Globin-like_sf"/>
</dbReference>
<evidence type="ECO:0000256" key="13">
    <source>
        <dbReference type="ARBA" id="ARBA00023027"/>
    </source>
</evidence>
<dbReference type="PROSITE" id="PS51384">
    <property type="entry name" value="FAD_FR"/>
    <property type="match status" value="1"/>
</dbReference>
<evidence type="ECO:0000259" key="20">
    <source>
        <dbReference type="PROSITE" id="PS51384"/>
    </source>
</evidence>
<keyword evidence="3 18" id="KW-0813">Transport</keyword>
<feature type="binding site" evidence="18">
    <location>
        <begin position="389"/>
        <end position="392"/>
    </location>
    <ligand>
        <name>FAD</name>
        <dbReference type="ChEBI" id="CHEBI:57692"/>
    </ligand>
</feature>
<accession>A0A5B7YIT8</accession>
<dbReference type="Pfam" id="PF00042">
    <property type="entry name" value="Globin"/>
    <property type="match status" value="1"/>
</dbReference>
<comment type="cofactor">
    <cofactor evidence="15">
        <name>[2Fe-2S] cluster</name>
        <dbReference type="ChEBI" id="CHEBI:190135"/>
    </cofactor>
</comment>
<organism evidence="21 22">
    <name type="scientific">Salinimonas iocasae</name>
    <dbReference type="NCBI Taxonomy" id="2572577"/>
    <lineage>
        <taxon>Bacteria</taxon>
        <taxon>Pseudomonadati</taxon>
        <taxon>Pseudomonadota</taxon>
        <taxon>Gammaproteobacteria</taxon>
        <taxon>Alteromonadales</taxon>
        <taxon>Alteromonadaceae</taxon>
        <taxon>Alteromonas/Salinimonas group</taxon>
        <taxon>Salinimonas</taxon>
    </lineage>
</organism>
<dbReference type="SUPFAM" id="SSF46458">
    <property type="entry name" value="Globin-like"/>
    <property type="match status" value="1"/>
</dbReference>
<feature type="binding site" description="proximal binding residue" evidence="18">
    <location>
        <position position="85"/>
    </location>
    <ligand>
        <name>heme b</name>
        <dbReference type="ChEBI" id="CHEBI:60344"/>
    </ligand>
    <ligandPart>
        <name>Fe</name>
        <dbReference type="ChEBI" id="CHEBI:18248"/>
    </ligandPart>
</feature>
<dbReference type="OrthoDB" id="9801223at2"/>
<dbReference type="Gene3D" id="2.40.30.10">
    <property type="entry name" value="Translation factors"/>
    <property type="match status" value="1"/>
</dbReference>
<evidence type="ECO:0000256" key="1">
    <source>
        <dbReference type="ARBA" id="ARBA00006401"/>
    </source>
</evidence>
<evidence type="ECO:0000256" key="6">
    <source>
        <dbReference type="ARBA" id="ARBA00022621"/>
    </source>
</evidence>
<evidence type="ECO:0000256" key="18">
    <source>
        <dbReference type="HAMAP-Rule" id="MF_01252"/>
    </source>
</evidence>
<dbReference type="PROSITE" id="PS01033">
    <property type="entry name" value="GLOBIN"/>
    <property type="match status" value="1"/>
</dbReference>
<dbReference type="CDD" id="cd06184">
    <property type="entry name" value="flavohem_like_fad_nad_binding"/>
    <property type="match status" value="1"/>
</dbReference>
<evidence type="ECO:0000256" key="5">
    <source>
        <dbReference type="ARBA" id="ARBA00022617"/>
    </source>
</evidence>
<comment type="cofactor">
    <cofactor evidence="18">
        <name>FAD</name>
        <dbReference type="ChEBI" id="CHEBI:57692"/>
    </cofactor>
    <text evidence="18">Binds 1 FAD per subunit.</text>
</comment>
<dbReference type="GO" id="GO:0008941">
    <property type="term" value="F:nitric oxide dioxygenase NAD(P)H activity"/>
    <property type="evidence" value="ECO:0007669"/>
    <property type="project" value="UniProtKB-UniRule"/>
</dbReference>
<dbReference type="GO" id="GO:0046210">
    <property type="term" value="P:nitric oxide catabolic process"/>
    <property type="evidence" value="ECO:0007669"/>
    <property type="project" value="TreeGrafter"/>
</dbReference>
<keyword evidence="11 18" id="KW-0560">Oxidoreductase</keyword>
<dbReference type="RefSeq" id="WP_139758173.1">
    <property type="nucleotide sequence ID" value="NZ_CP039853.1"/>
</dbReference>
<proteinExistence type="inferred from homology"/>
<feature type="binding site" evidence="18">
    <location>
        <begin position="206"/>
        <end position="209"/>
    </location>
    <ligand>
        <name>FAD</name>
        <dbReference type="ChEBI" id="CHEBI:57692"/>
    </ligand>
</feature>
<dbReference type="Gene3D" id="3.40.50.80">
    <property type="entry name" value="Nucleotide-binding domain of ferredoxin-NADP reductase (FNR) module"/>
    <property type="match status" value="1"/>
</dbReference>
<dbReference type="Pfam" id="PF00970">
    <property type="entry name" value="FAD_binding_6"/>
    <property type="match status" value="1"/>
</dbReference>
<evidence type="ECO:0000313" key="21">
    <source>
        <dbReference type="EMBL" id="QCZ95484.1"/>
    </source>
</evidence>
<dbReference type="GO" id="GO:0071949">
    <property type="term" value="F:FAD binding"/>
    <property type="evidence" value="ECO:0007669"/>
    <property type="project" value="InterPro"/>
</dbReference>
<evidence type="ECO:0000256" key="4">
    <source>
        <dbReference type="ARBA" id="ARBA00022575"/>
    </source>
</evidence>
<evidence type="ECO:0000256" key="9">
    <source>
        <dbReference type="ARBA" id="ARBA00022827"/>
    </source>
</evidence>
<dbReference type="InterPro" id="IPR023950">
    <property type="entry name" value="Hmp"/>
</dbReference>
<dbReference type="SUPFAM" id="SSF52343">
    <property type="entry name" value="Ferredoxin reductase-like, C-terminal NADP-linked domain"/>
    <property type="match status" value="1"/>
</dbReference>
<dbReference type="GO" id="GO:0046872">
    <property type="term" value="F:metal ion binding"/>
    <property type="evidence" value="ECO:0007669"/>
    <property type="project" value="UniProtKB-KW"/>
</dbReference>
<dbReference type="EMBL" id="CP039853">
    <property type="protein sequence ID" value="QCZ95484.1"/>
    <property type="molecule type" value="Genomic_DNA"/>
</dbReference>
<geneLocation type="plasmid" evidence="21 22">
    <name>plas12</name>
</geneLocation>
<evidence type="ECO:0000256" key="8">
    <source>
        <dbReference type="ARBA" id="ARBA00022723"/>
    </source>
</evidence>
<dbReference type="Gene3D" id="1.10.490.10">
    <property type="entry name" value="Globins"/>
    <property type="match status" value="1"/>
</dbReference>
<sequence length="396" mass="44450">MLSQTHIQTVKATIPLLANAGTALTTYFYERMFTHNPELKNVFNMTHQKTGRQPAALFDAIAAYATYIDDLDVLEDAVTRIAHKHTSFNIQPEQYEIVGHHLIETLRELASDDFTPAVEEAWVAAYGQLADIFIKIEGDLYRQRAAAEGGWEGFREFRIAAKSPESDLVTSFVFEPVDGKKVIDFQPGQYIGIKVHPEGSQYEEIRQYSLSTAPNGNTYRISVKREGDDSTAGVLSNYLHNHLNVGDIVELMPPAGDFYLKQSASPVVLISAGVGLTPMQAMLDTLAQQQHQYPISYLHACKTPTQHSFKQHVESLMSALDMQVYTWYENSPKLNYGEFEGTLQIEAVKDKLPLNSGDFYLCGPVPFMLSVKQQLVNVGIDNDRIHYELFGPHKDI</sequence>
<evidence type="ECO:0000259" key="19">
    <source>
        <dbReference type="PROSITE" id="PS01033"/>
    </source>
</evidence>
<dbReference type="FunFam" id="2.40.30.10:FF:000034">
    <property type="entry name" value="Flavohemoprotein"/>
    <property type="match status" value="1"/>
</dbReference>
<dbReference type="InterPro" id="IPR017938">
    <property type="entry name" value="Riboflavin_synthase-like_b-brl"/>
</dbReference>
<dbReference type="KEGG" id="salk:FBQ74_18325"/>
<dbReference type="Proteomes" id="UP000304912">
    <property type="component" value="Plasmid plas12"/>
</dbReference>
<comment type="cofactor">
    <cofactor evidence="18">
        <name>heme b</name>
        <dbReference type="ChEBI" id="CHEBI:60344"/>
    </cofactor>
    <text evidence="18">Binds 1 heme b (iron(II)-protoporphyrin IX) group per subunit.</text>
</comment>
<gene>
    <name evidence="21" type="primary">hmpA</name>
    <name evidence="18" type="synonym">hmp</name>
    <name evidence="21" type="ORF">FBQ74_18325</name>
</gene>
<feature type="binding site" evidence="18">
    <location>
        <position position="190"/>
    </location>
    <ligand>
        <name>FAD</name>
        <dbReference type="ChEBI" id="CHEBI:57692"/>
    </ligand>
</feature>
<keyword evidence="8 18" id="KW-0479">Metal-binding</keyword>
<comment type="catalytic activity">
    <reaction evidence="17 18">
        <text>2 nitric oxide + NADPH + 2 O2 = 2 nitrate + NADP(+) + H(+)</text>
        <dbReference type="Rhea" id="RHEA:19465"/>
        <dbReference type="ChEBI" id="CHEBI:15378"/>
        <dbReference type="ChEBI" id="CHEBI:15379"/>
        <dbReference type="ChEBI" id="CHEBI:16480"/>
        <dbReference type="ChEBI" id="CHEBI:17632"/>
        <dbReference type="ChEBI" id="CHEBI:57783"/>
        <dbReference type="ChEBI" id="CHEBI:58349"/>
        <dbReference type="EC" id="1.14.12.17"/>
    </reaction>
</comment>
<dbReference type="NCBIfam" id="NF009805">
    <property type="entry name" value="PRK13289.1"/>
    <property type="match status" value="1"/>
</dbReference>
<dbReference type="Pfam" id="PF00175">
    <property type="entry name" value="NAD_binding_1"/>
    <property type="match status" value="1"/>
</dbReference>
<feature type="region of interest" description="Reductase" evidence="18">
    <location>
        <begin position="149"/>
        <end position="396"/>
    </location>
</feature>
<dbReference type="InterPro" id="IPR000971">
    <property type="entry name" value="Globin"/>
</dbReference>
<feature type="active site" description="Charge relay system" evidence="18">
    <location>
        <position position="137"/>
    </location>
</feature>
<evidence type="ECO:0000256" key="10">
    <source>
        <dbReference type="ARBA" id="ARBA00022857"/>
    </source>
</evidence>
<comment type="domain">
    <text evidence="18">Consists of two distinct domains; an N-terminal heme-containing oxygen-binding domain and a C-terminal reductase domain with binding sites for FAD and NAD(P)H.</text>
</comment>
<evidence type="ECO:0000256" key="7">
    <source>
        <dbReference type="ARBA" id="ARBA00022630"/>
    </source>
</evidence>
<evidence type="ECO:0000256" key="2">
    <source>
        <dbReference type="ARBA" id="ARBA00008414"/>
    </source>
</evidence>
<dbReference type="InterPro" id="IPR012292">
    <property type="entry name" value="Globin/Proto"/>
</dbReference>
<keyword evidence="10 18" id="KW-0521">NADP</keyword>
<keyword evidence="4 18" id="KW-0216">Detoxification</keyword>
<feature type="site" description="Influences the redox potential of the prosthetic heme and FAD groups" evidence="18">
    <location>
        <position position="388"/>
    </location>
</feature>
<dbReference type="PANTHER" id="PTHR43396:SF3">
    <property type="entry name" value="FLAVOHEMOPROTEIN"/>
    <property type="match status" value="1"/>
</dbReference>
<evidence type="ECO:0000256" key="11">
    <source>
        <dbReference type="ARBA" id="ARBA00023002"/>
    </source>
</evidence>
<dbReference type="PANTHER" id="PTHR43396">
    <property type="entry name" value="FLAVOHEMOPROTEIN"/>
    <property type="match status" value="1"/>
</dbReference>
<keyword evidence="22" id="KW-1185">Reference proteome</keyword>
<dbReference type="InterPro" id="IPR039261">
    <property type="entry name" value="FNR_nucleotide-bd"/>
</dbReference>
<dbReference type="FunFam" id="1.10.490.10:FF:000003">
    <property type="entry name" value="Flavohemoprotein"/>
    <property type="match status" value="1"/>
</dbReference>
<reference evidence="21 22" key="1">
    <citation type="submission" date="2019-04" db="EMBL/GenBank/DDBJ databases">
        <title>Salinimonas iocasae sp. nov., a halophilic bacterium isolated from the outer tube casing of tubeworms in Okinawa Trough.</title>
        <authorList>
            <person name="Zhang H."/>
            <person name="Wang H."/>
            <person name="Li C."/>
        </authorList>
    </citation>
    <scope>NUCLEOTIDE SEQUENCE [LARGE SCALE GENOMIC DNA]</scope>
    <source>
        <strain evidence="21 22">KX18D6</strain>
        <plasmid evidence="21 22">plas12</plasmid>
    </source>
</reference>
<feature type="domain" description="FAD-binding FR-type" evidence="20">
    <location>
        <begin position="152"/>
        <end position="261"/>
    </location>
</feature>
<evidence type="ECO:0000256" key="15">
    <source>
        <dbReference type="ARBA" id="ARBA00034078"/>
    </source>
</evidence>
<dbReference type="EC" id="1.14.12.17" evidence="18"/>
<dbReference type="InterPro" id="IPR001433">
    <property type="entry name" value="OxRdtase_FAD/NAD-bd"/>
</dbReference>
<evidence type="ECO:0000256" key="17">
    <source>
        <dbReference type="ARBA" id="ARBA00049433"/>
    </source>
</evidence>
<keyword evidence="6 18" id="KW-0561">Oxygen transport</keyword>
<evidence type="ECO:0000256" key="3">
    <source>
        <dbReference type="ARBA" id="ARBA00022448"/>
    </source>
</evidence>